<accession>A0A9Q0VQV4</accession>
<gene>
    <name evidence="1" type="ORF">OIU79_026227</name>
</gene>
<evidence type="ECO:0000313" key="2">
    <source>
        <dbReference type="Proteomes" id="UP001151532"/>
    </source>
</evidence>
<proteinExistence type="predicted"/>
<comment type="caution">
    <text evidence="1">The sequence shown here is derived from an EMBL/GenBank/DDBJ whole genome shotgun (WGS) entry which is preliminary data.</text>
</comment>
<dbReference type="Proteomes" id="UP001151532">
    <property type="component" value="Chromosome 16"/>
</dbReference>
<evidence type="ECO:0000313" key="1">
    <source>
        <dbReference type="EMBL" id="KAJ6753350.1"/>
    </source>
</evidence>
<name>A0A9Q0VQV4_SALPP</name>
<protein>
    <submittedName>
        <fullName evidence="1">Uncharacterized protein</fullName>
    </submittedName>
</protein>
<feature type="non-terminal residue" evidence="1">
    <location>
        <position position="37"/>
    </location>
</feature>
<sequence>MSLMKFIHRKVKRLKDLDDLWNAIRIFFWCSFCLWAL</sequence>
<dbReference type="EMBL" id="JAPFFK010000007">
    <property type="protein sequence ID" value="KAJ6753350.1"/>
    <property type="molecule type" value="Genomic_DNA"/>
</dbReference>
<reference evidence="1" key="2">
    <citation type="journal article" date="2023" name="Int. J. Mol. Sci.">
        <title>De Novo Assembly and Annotation of 11 Diverse Shrub Willow (Salix) Genomes Reveals Novel Gene Organization in Sex-Linked Regions.</title>
        <authorList>
            <person name="Hyden B."/>
            <person name="Feng K."/>
            <person name="Yates T.B."/>
            <person name="Jawdy S."/>
            <person name="Cereghino C."/>
            <person name="Smart L.B."/>
            <person name="Muchero W."/>
        </authorList>
    </citation>
    <scope>NUCLEOTIDE SEQUENCE</scope>
    <source>
        <tissue evidence="1">Shoot tip</tissue>
    </source>
</reference>
<keyword evidence="2" id="KW-1185">Reference proteome</keyword>
<reference evidence="1" key="1">
    <citation type="submission" date="2022-11" db="EMBL/GenBank/DDBJ databases">
        <authorList>
            <person name="Hyden B.L."/>
            <person name="Feng K."/>
            <person name="Yates T."/>
            <person name="Jawdy S."/>
            <person name="Smart L.B."/>
            <person name="Muchero W."/>
        </authorList>
    </citation>
    <scope>NUCLEOTIDE SEQUENCE</scope>
    <source>
        <tissue evidence="1">Shoot tip</tissue>
    </source>
</reference>
<organism evidence="1 2">
    <name type="scientific">Salix purpurea</name>
    <name type="common">Purple osier willow</name>
    <dbReference type="NCBI Taxonomy" id="77065"/>
    <lineage>
        <taxon>Eukaryota</taxon>
        <taxon>Viridiplantae</taxon>
        <taxon>Streptophyta</taxon>
        <taxon>Embryophyta</taxon>
        <taxon>Tracheophyta</taxon>
        <taxon>Spermatophyta</taxon>
        <taxon>Magnoliopsida</taxon>
        <taxon>eudicotyledons</taxon>
        <taxon>Gunneridae</taxon>
        <taxon>Pentapetalae</taxon>
        <taxon>rosids</taxon>
        <taxon>fabids</taxon>
        <taxon>Malpighiales</taxon>
        <taxon>Salicaceae</taxon>
        <taxon>Saliceae</taxon>
        <taxon>Salix</taxon>
    </lineage>
</organism>
<dbReference type="AlphaFoldDB" id="A0A9Q0VQV4"/>